<dbReference type="NCBIfam" id="TIGR00054">
    <property type="entry name" value="RIP metalloprotease RseP"/>
    <property type="match status" value="1"/>
</dbReference>
<comment type="similarity">
    <text evidence="3 11">Belongs to the peptidase M50B family.</text>
</comment>
<feature type="transmembrane region" description="Helical" evidence="11">
    <location>
        <begin position="306"/>
        <end position="326"/>
    </location>
</feature>
<evidence type="ECO:0000256" key="4">
    <source>
        <dbReference type="ARBA" id="ARBA00022670"/>
    </source>
</evidence>
<keyword evidence="8 11" id="KW-1133">Transmembrane helix</keyword>
<proteinExistence type="inferred from homology"/>
<evidence type="ECO:0000256" key="3">
    <source>
        <dbReference type="ARBA" id="ARBA00007931"/>
    </source>
</evidence>
<dbReference type="CDD" id="cd06163">
    <property type="entry name" value="S2P-M50_PDZ_RseP-like"/>
    <property type="match status" value="1"/>
</dbReference>
<evidence type="ECO:0000256" key="10">
    <source>
        <dbReference type="ARBA" id="ARBA00023136"/>
    </source>
</evidence>
<evidence type="ECO:0000256" key="1">
    <source>
        <dbReference type="ARBA" id="ARBA00001947"/>
    </source>
</evidence>
<comment type="caution">
    <text evidence="13">The sequence shown here is derived from an EMBL/GenBank/DDBJ whole genome shotgun (WGS) entry which is preliminary data.</text>
</comment>
<dbReference type="RefSeq" id="WP_354189869.1">
    <property type="nucleotide sequence ID" value="NZ_JBEPLI010000009.1"/>
</dbReference>
<evidence type="ECO:0000313" key="14">
    <source>
        <dbReference type="Proteomes" id="UP001549086"/>
    </source>
</evidence>
<comment type="subcellular location">
    <subcellularLocation>
        <location evidence="2">Membrane</location>
        <topology evidence="2">Multi-pass membrane protein</topology>
    </subcellularLocation>
</comment>
<feature type="transmembrane region" description="Helical" evidence="11">
    <location>
        <begin position="20"/>
        <end position="38"/>
    </location>
</feature>
<evidence type="ECO:0000256" key="7">
    <source>
        <dbReference type="ARBA" id="ARBA00022833"/>
    </source>
</evidence>
<dbReference type="Pfam" id="PF02163">
    <property type="entry name" value="Peptidase_M50"/>
    <property type="match status" value="1"/>
</dbReference>
<reference evidence="13 14" key="1">
    <citation type="submission" date="2024-06" db="EMBL/GenBank/DDBJ databases">
        <title>Genomic Encyclopedia of Type Strains, Phase IV (KMG-IV): sequencing the most valuable type-strain genomes for metagenomic binning, comparative biology and taxonomic classification.</title>
        <authorList>
            <person name="Goeker M."/>
        </authorList>
    </citation>
    <scope>NUCLEOTIDE SEQUENCE [LARGE SCALE GENOMIC DNA]</scope>
    <source>
        <strain evidence="13 14">DSM 23649</strain>
    </source>
</reference>
<keyword evidence="7 11" id="KW-0862">Zinc</keyword>
<keyword evidence="10 11" id="KW-0472">Membrane</keyword>
<dbReference type="CDD" id="cd23081">
    <property type="entry name" value="cpPDZ_EcRseP-like"/>
    <property type="match status" value="1"/>
</dbReference>
<name>A0ABV2HHA3_9HYPH</name>
<feature type="transmembrane region" description="Helical" evidence="11">
    <location>
        <begin position="356"/>
        <end position="374"/>
    </location>
</feature>
<dbReference type="InterPro" id="IPR036034">
    <property type="entry name" value="PDZ_sf"/>
</dbReference>
<dbReference type="PANTHER" id="PTHR42837:SF2">
    <property type="entry name" value="MEMBRANE METALLOPROTEASE ARASP2, CHLOROPLASTIC-RELATED"/>
    <property type="match status" value="1"/>
</dbReference>
<evidence type="ECO:0000259" key="12">
    <source>
        <dbReference type="Pfam" id="PF02163"/>
    </source>
</evidence>
<evidence type="ECO:0000256" key="6">
    <source>
        <dbReference type="ARBA" id="ARBA00022801"/>
    </source>
</evidence>
<keyword evidence="11" id="KW-0479">Metal-binding</keyword>
<evidence type="ECO:0000313" key="13">
    <source>
        <dbReference type="EMBL" id="MET3589932.1"/>
    </source>
</evidence>
<evidence type="ECO:0000256" key="2">
    <source>
        <dbReference type="ARBA" id="ARBA00004141"/>
    </source>
</evidence>
<dbReference type="Gene3D" id="2.30.42.10">
    <property type="match status" value="1"/>
</dbReference>
<evidence type="ECO:0000256" key="5">
    <source>
        <dbReference type="ARBA" id="ARBA00022692"/>
    </source>
</evidence>
<dbReference type="PANTHER" id="PTHR42837">
    <property type="entry name" value="REGULATOR OF SIGMA-E PROTEASE RSEP"/>
    <property type="match status" value="1"/>
</dbReference>
<comment type="cofactor">
    <cofactor evidence="1 11">
        <name>Zn(2+)</name>
        <dbReference type="ChEBI" id="CHEBI:29105"/>
    </cofactor>
</comment>
<dbReference type="EMBL" id="JBEPLI010000009">
    <property type="protein sequence ID" value="MET3589932.1"/>
    <property type="molecule type" value="Genomic_DNA"/>
</dbReference>
<keyword evidence="14" id="KW-1185">Reference proteome</keyword>
<feature type="transmembrane region" description="Helical" evidence="11">
    <location>
        <begin position="115"/>
        <end position="137"/>
    </location>
</feature>
<evidence type="ECO:0000256" key="9">
    <source>
        <dbReference type="ARBA" id="ARBA00023049"/>
    </source>
</evidence>
<dbReference type="EC" id="3.4.24.-" evidence="11"/>
<keyword evidence="5 11" id="KW-0812">Transmembrane</keyword>
<gene>
    <name evidence="13" type="ORF">ABID23_001023</name>
</gene>
<protein>
    <recommendedName>
        <fullName evidence="11">Zinc metalloprotease</fullName>
        <ecNumber evidence="11">3.4.24.-</ecNumber>
    </recommendedName>
</protein>
<dbReference type="SUPFAM" id="SSF50156">
    <property type="entry name" value="PDZ domain-like"/>
    <property type="match status" value="1"/>
</dbReference>
<dbReference type="InterPro" id="IPR008915">
    <property type="entry name" value="Peptidase_M50"/>
</dbReference>
<dbReference type="InterPro" id="IPR004387">
    <property type="entry name" value="Pept_M50_Zn"/>
</dbReference>
<evidence type="ECO:0000256" key="8">
    <source>
        <dbReference type="ARBA" id="ARBA00022989"/>
    </source>
</evidence>
<keyword evidence="4 13" id="KW-0645">Protease</keyword>
<feature type="domain" description="Peptidase M50" evidence="12">
    <location>
        <begin position="21"/>
        <end position="367"/>
    </location>
</feature>
<organism evidence="13 14">
    <name type="scientific">Bartonella silvatica</name>
    <dbReference type="NCBI Taxonomy" id="357760"/>
    <lineage>
        <taxon>Bacteria</taxon>
        <taxon>Pseudomonadati</taxon>
        <taxon>Pseudomonadota</taxon>
        <taxon>Alphaproteobacteria</taxon>
        <taxon>Hyphomicrobiales</taxon>
        <taxon>Bartonellaceae</taxon>
        <taxon>Bartonella</taxon>
    </lineage>
</organism>
<dbReference type="Proteomes" id="UP001549086">
    <property type="component" value="Unassembled WGS sequence"/>
</dbReference>
<dbReference type="GO" id="GO:0006508">
    <property type="term" value="P:proteolysis"/>
    <property type="evidence" value="ECO:0007669"/>
    <property type="project" value="UniProtKB-KW"/>
</dbReference>
<dbReference type="GO" id="GO:0008233">
    <property type="term" value="F:peptidase activity"/>
    <property type="evidence" value="ECO:0007669"/>
    <property type="project" value="UniProtKB-KW"/>
</dbReference>
<keyword evidence="9 11" id="KW-0482">Metalloprotease</keyword>
<accession>A0ABV2HHA3</accession>
<sequence>MELLNHMITVSDVLSRSLGVLFVVIIIIFVHEIGHYLVGRWCGIKASVFSLGFGPQLLGRTDKHGTQWRLALIPLGGYVRFVGDEEGASMPSAQSSLAVDGSFASAHAWKKAATVFAGPLFNALFTVIILTLFFFIYGRVVTEPVVGSIVQNSPAFQAGLELGDRFIEMDGRRVESFEGLMNYVSFNGGDPVEFKIERMGRIFTTVITPKMIERDDGFGNQVQSGMIGVGAPVDPNNPTRLDRAYVKHIHYNFLEAVKEASERTTFIVTQTVFFISRLMGGKEDRCRLSGPSKTVKMAWKVSETGFVSLLGFAAFLSIGIGIINLFPLPPLDGGHLLFHITEALTGKPVSIKMQEFIFRLGFFVVLLFMVFALLNDYFCWFSE</sequence>
<evidence type="ECO:0000256" key="11">
    <source>
        <dbReference type="RuleBase" id="RU362031"/>
    </source>
</evidence>
<keyword evidence="6 11" id="KW-0378">Hydrolase</keyword>